<keyword evidence="1" id="KW-0812">Transmembrane</keyword>
<feature type="non-terminal residue" evidence="2">
    <location>
        <position position="30"/>
    </location>
</feature>
<evidence type="ECO:0000313" key="2">
    <source>
        <dbReference type="EMBL" id="CDW39607.1"/>
    </source>
</evidence>
<organism evidence="2">
    <name type="scientific">Lepeophtheirus salmonis</name>
    <name type="common">Salmon louse</name>
    <name type="synonym">Caligus salmonis</name>
    <dbReference type="NCBI Taxonomy" id="72036"/>
    <lineage>
        <taxon>Eukaryota</taxon>
        <taxon>Metazoa</taxon>
        <taxon>Ecdysozoa</taxon>
        <taxon>Arthropoda</taxon>
        <taxon>Crustacea</taxon>
        <taxon>Multicrustacea</taxon>
        <taxon>Hexanauplia</taxon>
        <taxon>Copepoda</taxon>
        <taxon>Siphonostomatoida</taxon>
        <taxon>Caligidae</taxon>
        <taxon>Lepeophtheirus</taxon>
    </lineage>
</organism>
<dbReference type="EMBL" id="HACA01022246">
    <property type="protein sequence ID" value="CDW39607.1"/>
    <property type="molecule type" value="Transcribed_RNA"/>
</dbReference>
<dbReference type="AlphaFoldDB" id="A0A0K2UNY7"/>
<proteinExistence type="predicted"/>
<keyword evidence="1" id="KW-1133">Transmembrane helix</keyword>
<accession>A0A0K2UNY7</accession>
<keyword evidence="1" id="KW-0472">Membrane</keyword>
<reference evidence="2" key="1">
    <citation type="submission" date="2014-05" db="EMBL/GenBank/DDBJ databases">
        <authorList>
            <person name="Chronopoulou M."/>
        </authorList>
    </citation>
    <scope>NUCLEOTIDE SEQUENCE</scope>
    <source>
        <tissue evidence="2">Whole organism</tissue>
    </source>
</reference>
<feature type="transmembrane region" description="Helical" evidence="1">
    <location>
        <begin position="6"/>
        <end position="25"/>
    </location>
</feature>
<name>A0A0K2UNY7_LEPSM</name>
<sequence length="30" mass="3832">MMFLFSHSYLLFDFHLIFLSFYYKFISLFI</sequence>
<evidence type="ECO:0000256" key="1">
    <source>
        <dbReference type="SAM" id="Phobius"/>
    </source>
</evidence>
<protein>
    <submittedName>
        <fullName evidence="2">Uncharacterized protein</fullName>
    </submittedName>
</protein>